<proteinExistence type="predicted"/>
<gene>
    <name evidence="2" type="ORF">MEDL_29380</name>
</gene>
<comment type="caution">
    <text evidence="2">The sequence shown here is derived from an EMBL/GenBank/DDBJ whole genome shotgun (WGS) entry which is preliminary data.</text>
</comment>
<protein>
    <submittedName>
        <fullName evidence="2">Uncharacterized protein</fullName>
    </submittedName>
</protein>
<dbReference type="AlphaFoldDB" id="A0A8S3S5R7"/>
<dbReference type="Proteomes" id="UP000683360">
    <property type="component" value="Unassembled WGS sequence"/>
</dbReference>
<accession>A0A8S3S5R7</accession>
<evidence type="ECO:0000313" key="2">
    <source>
        <dbReference type="EMBL" id="CAG2215623.1"/>
    </source>
</evidence>
<organism evidence="2 3">
    <name type="scientific">Mytilus edulis</name>
    <name type="common">Blue mussel</name>
    <dbReference type="NCBI Taxonomy" id="6550"/>
    <lineage>
        <taxon>Eukaryota</taxon>
        <taxon>Metazoa</taxon>
        <taxon>Spiralia</taxon>
        <taxon>Lophotrochozoa</taxon>
        <taxon>Mollusca</taxon>
        <taxon>Bivalvia</taxon>
        <taxon>Autobranchia</taxon>
        <taxon>Pteriomorphia</taxon>
        <taxon>Mytilida</taxon>
        <taxon>Mytiloidea</taxon>
        <taxon>Mytilidae</taxon>
        <taxon>Mytilinae</taxon>
        <taxon>Mytilus</taxon>
    </lineage>
</organism>
<evidence type="ECO:0000256" key="1">
    <source>
        <dbReference type="SAM" id="Coils"/>
    </source>
</evidence>
<feature type="coiled-coil region" evidence="1">
    <location>
        <begin position="321"/>
        <end position="348"/>
    </location>
</feature>
<keyword evidence="1" id="KW-0175">Coiled coil</keyword>
<reference evidence="2" key="1">
    <citation type="submission" date="2021-03" db="EMBL/GenBank/DDBJ databases">
        <authorList>
            <person name="Bekaert M."/>
        </authorList>
    </citation>
    <scope>NUCLEOTIDE SEQUENCE</scope>
</reference>
<dbReference type="Gene3D" id="3.10.20.90">
    <property type="entry name" value="Phosphatidylinositol 3-kinase Catalytic Subunit, Chain A, domain 1"/>
    <property type="match status" value="1"/>
</dbReference>
<evidence type="ECO:0000313" key="3">
    <source>
        <dbReference type="Proteomes" id="UP000683360"/>
    </source>
</evidence>
<dbReference type="EMBL" id="CAJPWZ010001449">
    <property type="protein sequence ID" value="CAG2215623.1"/>
    <property type="molecule type" value="Genomic_DNA"/>
</dbReference>
<dbReference type="OrthoDB" id="10374192at2759"/>
<keyword evidence="3" id="KW-1185">Reference proteome</keyword>
<sequence>MLVFSSRLYKTLNNHFLSPLHILPLQLTEIDHHLIILIKSLLKTPAITINLNRIIDKSLEHNVKESKVWHEFHLNDHGKKRSFVLQFQKGPEFDEFYQKLQNVIFTLNSCREGKTTTNKKYILVGFKQKEQKEFIQTVYKEDDCLKEIGSAESGNSAFSTYSSSSKNSPLNLYTAPPFLPKPYTPNLQFTRVTGSLRKKYYKEIYGSLSEPPSGRSLLKSIDDQSWTVVTTSDIGGRETIKGIKPTCKHLSDQEENLGFLQSLRITEIDINTENSKNIDKDKSSRNLDFCEGFNFTDIDFECTAETKSNLLEENNLLCVCAENLRMKARQEQNQLKQYTQLLQAAINNGDQENARQYAEFLAASHIKVSVLLDESSVNEETNDQDIRLKVFVEDKDSSGGSLLLTVKHTDTIGDLKAKVCSTTHFACIFIIYKL</sequence>
<name>A0A8S3S5R7_MYTED</name>